<dbReference type="OrthoDB" id="9801204at2"/>
<evidence type="ECO:0000256" key="11">
    <source>
        <dbReference type="ARBA" id="ARBA00050125"/>
    </source>
</evidence>
<evidence type="ECO:0000313" key="14">
    <source>
        <dbReference type="EMBL" id="SHK45653.1"/>
    </source>
</evidence>
<dbReference type="GO" id="GO:0008987">
    <property type="term" value="F:quinolinate synthetase A activity"/>
    <property type="evidence" value="ECO:0007669"/>
    <property type="project" value="UniProtKB-UniRule"/>
</dbReference>
<sequence>MEDIIEEIMRLKKERKAIILAHVYQPEEIQEIADFSGDSFGLSQKAAATDAEVIVFCGVRFMAETANILSPDKVTLLPAVDAGCQMFTDAITGEVRKARAEHPDALIVSYVNTPASVKAMSDICCTSSNAAAVVASLPRDKEVIFVPDANLGAWAEEQCGRKLLKWQGGCPIHGNLTVEEIQAAKARYPQALVLMHPECRAELCALADYVGSTSGIIKFAETNPADEFIIATEEGVMYELTERCPQKKFHLASRRLLCVNMKKTTLEKVRDALLTMEPQVVVPEDIRLKSVAALERMLAIKGETSCNVI</sequence>
<keyword evidence="9" id="KW-0408">Iron</keyword>
<dbReference type="EMBL" id="FRBC01000004">
    <property type="protein sequence ID" value="SHK45653.1"/>
    <property type="molecule type" value="Genomic_DNA"/>
</dbReference>
<dbReference type="PANTHER" id="PTHR30573:SF0">
    <property type="entry name" value="QUINOLINATE SYNTHASE, CHLOROPLASTIC"/>
    <property type="match status" value="1"/>
</dbReference>
<comment type="pathway">
    <text evidence="3">Cofactor biosynthesis; NAD(+) biosynthesis; quinolinate from iminoaspartate: step 1/1.</text>
</comment>
<keyword evidence="10" id="KW-0411">Iron-sulfur</keyword>
<dbReference type="EC" id="2.5.1.72" evidence="4 13"/>
<evidence type="ECO:0000256" key="1">
    <source>
        <dbReference type="ARBA" id="ARBA00001966"/>
    </source>
</evidence>
<evidence type="ECO:0000256" key="8">
    <source>
        <dbReference type="ARBA" id="ARBA00022723"/>
    </source>
</evidence>
<evidence type="ECO:0000256" key="9">
    <source>
        <dbReference type="ARBA" id="ARBA00023004"/>
    </source>
</evidence>
<keyword evidence="6" id="KW-0662">Pyridine nucleotide biosynthesis</keyword>
<dbReference type="RefSeq" id="WP_081371840.1">
    <property type="nucleotide sequence ID" value="NZ_FRBC01000004.1"/>
</dbReference>
<evidence type="ECO:0000256" key="13">
    <source>
        <dbReference type="NCBIfam" id="TIGR00550"/>
    </source>
</evidence>
<dbReference type="AlphaFoldDB" id="A0A1M6SLS0"/>
<reference evidence="14 15" key="1">
    <citation type="submission" date="2016-11" db="EMBL/GenBank/DDBJ databases">
        <authorList>
            <person name="Jaros S."/>
            <person name="Januszkiewicz K."/>
            <person name="Wedrychowicz H."/>
        </authorList>
    </citation>
    <scope>NUCLEOTIDE SEQUENCE [LARGE SCALE GENOMIC DNA]</scope>
    <source>
        <strain evidence="14 15">HD4</strain>
    </source>
</reference>
<dbReference type="Pfam" id="PF02445">
    <property type="entry name" value="NadA"/>
    <property type="match status" value="1"/>
</dbReference>
<dbReference type="InterPro" id="IPR003473">
    <property type="entry name" value="NadA"/>
</dbReference>
<dbReference type="Proteomes" id="UP000184263">
    <property type="component" value="Unassembled WGS sequence"/>
</dbReference>
<dbReference type="UniPathway" id="UPA00253">
    <property type="reaction ID" value="UER00327"/>
</dbReference>
<dbReference type="GO" id="GO:0034628">
    <property type="term" value="P:'de novo' NAD+ biosynthetic process from L-aspartate"/>
    <property type="evidence" value="ECO:0007669"/>
    <property type="project" value="TreeGrafter"/>
</dbReference>
<gene>
    <name evidence="14" type="ORF">SAMN05216582_104143</name>
</gene>
<protein>
    <recommendedName>
        <fullName evidence="12 13">Quinolinate synthase</fullName>
        <ecNumber evidence="4 13">2.5.1.72</ecNumber>
    </recommendedName>
</protein>
<evidence type="ECO:0000256" key="3">
    <source>
        <dbReference type="ARBA" id="ARBA00005065"/>
    </source>
</evidence>
<dbReference type="FunFam" id="3.40.50.10800:FF:000001">
    <property type="entry name" value="Quinolinate synthase A"/>
    <property type="match status" value="1"/>
</dbReference>
<dbReference type="Gene3D" id="3.40.50.10800">
    <property type="entry name" value="NadA-like"/>
    <property type="match status" value="3"/>
</dbReference>
<evidence type="ECO:0000256" key="2">
    <source>
        <dbReference type="ARBA" id="ARBA00003791"/>
    </source>
</evidence>
<keyword evidence="5" id="KW-0004">4Fe-4S</keyword>
<evidence type="ECO:0000256" key="6">
    <source>
        <dbReference type="ARBA" id="ARBA00022642"/>
    </source>
</evidence>
<dbReference type="GO" id="GO:0005829">
    <property type="term" value="C:cytosol"/>
    <property type="evidence" value="ECO:0007669"/>
    <property type="project" value="TreeGrafter"/>
</dbReference>
<dbReference type="GO" id="GO:0051539">
    <property type="term" value="F:4 iron, 4 sulfur cluster binding"/>
    <property type="evidence" value="ECO:0007669"/>
    <property type="project" value="UniProtKB-KW"/>
</dbReference>
<comment type="catalytic activity">
    <reaction evidence="11">
        <text>iminosuccinate + dihydroxyacetone phosphate = quinolinate + phosphate + 2 H2O + H(+)</text>
        <dbReference type="Rhea" id="RHEA:25888"/>
        <dbReference type="ChEBI" id="CHEBI:15377"/>
        <dbReference type="ChEBI" id="CHEBI:15378"/>
        <dbReference type="ChEBI" id="CHEBI:29959"/>
        <dbReference type="ChEBI" id="CHEBI:43474"/>
        <dbReference type="ChEBI" id="CHEBI:57642"/>
        <dbReference type="ChEBI" id="CHEBI:77875"/>
        <dbReference type="EC" id="2.5.1.72"/>
    </reaction>
    <physiologicalReaction direction="left-to-right" evidence="11">
        <dbReference type="Rhea" id="RHEA:25889"/>
    </physiologicalReaction>
</comment>
<keyword evidence="7" id="KW-0808">Transferase</keyword>
<organism evidence="14 15">
    <name type="scientific">Selenomonas ruminantium</name>
    <dbReference type="NCBI Taxonomy" id="971"/>
    <lineage>
        <taxon>Bacteria</taxon>
        <taxon>Bacillati</taxon>
        <taxon>Bacillota</taxon>
        <taxon>Negativicutes</taxon>
        <taxon>Selenomonadales</taxon>
        <taxon>Selenomonadaceae</taxon>
        <taxon>Selenomonas</taxon>
    </lineage>
</organism>
<dbReference type="InterPro" id="IPR036094">
    <property type="entry name" value="NadA_sf"/>
</dbReference>
<evidence type="ECO:0000256" key="7">
    <source>
        <dbReference type="ARBA" id="ARBA00022679"/>
    </source>
</evidence>
<dbReference type="SUPFAM" id="SSF142754">
    <property type="entry name" value="NadA-like"/>
    <property type="match status" value="1"/>
</dbReference>
<comment type="cofactor">
    <cofactor evidence="1">
        <name>[4Fe-4S] cluster</name>
        <dbReference type="ChEBI" id="CHEBI:49883"/>
    </cofactor>
</comment>
<dbReference type="NCBIfam" id="TIGR00550">
    <property type="entry name" value="nadA"/>
    <property type="match status" value="1"/>
</dbReference>
<evidence type="ECO:0000256" key="4">
    <source>
        <dbReference type="ARBA" id="ARBA00012669"/>
    </source>
</evidence>
<evidence type="ECO:0000256" key="5">
    <source>
        <dbReference type="ARBA" id="ARBA00022485"/>
    </source>
</evidence>
<evidence type="ECO:0000313" key="15">
    <source>
        <dbReference type="Proteomes" id="UP000184263"/>
    </source>
</evidence>
<dbReference type="PANTHER" id="PTHR30573">
    <property type="entry name" value="QUINOLINATE SYNTHETASE A"/>
    <property type="match status" value="1"/>
</dbReference>
<dbReference type="NCBIfam" id="NF006878">
    <property type="entry name" value="PRK09375.1-2"/>
    <property type="match status" value="1"/>
</dbReference>
<evidence type="ECO:0000256" key="12">
    <source>
        <dbReference type="ARBA" id="ARBA00073059"/>
    </source>
</evidence>
<name>A0A1M6SLS0_SELRU</name>
<evidence type="ECO:0000256" key="10">
    <source>
        <dbReference type="ARBA" id="ARBA00023014"/>
    </source>
</evidence>
<dbReference type="GO" id="GO:0046872">
    <property type="term" value="F:metal ion binding"/>
    <property type="evidence" value="ECO:0007669"/>
    <property type="project" value="UniProtKB-KW"/>
</dbReference>
<accession>A0A1M6SLS0</accession>
<proteinExistence type="predicted"/>
<keyword evidence="8" id="KW-0479">Metal-binding</keyword>
<comment type="function">
    <text evidence="2">Catalyzes the condensation of iminoaspartate with dihydroxyacetone phosphate to form quinolinate.</text>
</comment>